<feature type="chain" id="PRO_5026258668" description="serine-type D-Ala-D-Ala carboxypeptidase" evidence="16">
    <location>
        <begin position="24"/>
        <end position="388"/>
    </location>
</feature>
<accession>A0A6I6IQE3</accession>
<dbReference type="PRINTS" id="PR00725">
    <property type="entry name" value="DADACBPTASE1"/>
</dbReference>
<dbReference type="UniPathway" id="UPA00219"/>
<evidence type="ECO:0000256" key="3">
    <source>
        <dbReference type="ARBA" id="ARBA00007164"/>
    </source>
</evidence>
<evidence type="ECO:0000256" key="7">
    <source>
        <dbReference type="ARBA" id="ARBA00022729"/>
    </source>
</evidence>
<evidence type="ECO:0000256" key="14">
    <source>
        <dbReference type="PIRSR" id="PIRSR618044-2"/>
    </source>
</evidence>
<evidence type="ECO:0000256" key="2">
    <source>
        <dbReference type="ARBA" id="ARBA00004752"/>
    </source>
</evidence>
<feature type="domain" description="Peptidase S11 D-Ala-D-Ala carboxypeptidase A C-terminal" evidence="17">
    <location>
        <begin position="272"/>
        <end position="362"/>
    </location>
</feature>
<feature type="active site" description="Proton acceptor" evidence="13">
    <location>
        <position position="58"/>
    </location>
</feature>
<dbReference type="Gene3D" id="3.40.710.10">
    <property type="entry name" value="DD-peptidase/beta-lactamase superfamily"/>
    <property type="match status" value="1"/>
</dbReference>
<evidence type="ECO:0000256" key="13">
    <source>
        <dbReference type="PIRSR" id="PIRSR618044-1"/>
    </source>
</evidence>
<evidence type="ECO:0000256" key="15">
    <source>
        <dbReference type="RuleBase" id="RU004016"/>
    </source>
</evidence>
<evidence type="ECO:0000256" key="5">
    <source>
        <dbReference type="ARBA" id="ARBA00022645"/>
    </source>
</evidence>
<dbReference type="OrthoDB" id="9795979at2"/>
<comment type="catalytic activity">
    <reaction evidence="12">
        <text>Preferential cleavage: (Ac)2-L-Lys-D-Ala-|-D-Ala. Also transpeptidation of peptidyl-alanyl moieties that are N-acyl substituents of D-alanine.</text>
        <dbReference type="EC" id="3.4.16.4"/>
    </reaction>
</comment>
<dbReference type="InterPro" id="IPR012907">
    <property type="entry name" value="Peptidase_S11_C"/>
</dbReference>
<keyword evidence="9" id="KW-0133">Cell shape</keyword>
<evidence type="ECO:0000313" key="18">
    <source>
        <dbReference type="EMBL" id="QGX98905.1"/>
    </source>
</evidence>
<comment type="similarity">
    <text evidence="3 15">Belongs to the peptidase S11 family.</text>
</comment>
<evidence type="ECO:0000256" key="1">
    <source>
        <dbReference type="ARBA" id="ARBA00003217"/>
    </source>
</evidence>
<dbReference type="Gene3D" id="2.60.410.10">
    <property type="entry name" value="D-Ala-D-Ala carboxypeptidase, C-terminal domain"/>
    <property type="match status" value="1"/>
</dbReference>
<evidence type="ECO:0000256" key="6">
    <source>
        <dbReference type="ARBA" id="ARBA00022670"/>
    </source>
</evidence>
<evidence type="ECO:0000313" key="19">
    <source>
        <dbReference type="Proteomes" id="UP000428330"/>
    </source>
</evidence>
<dbReference type="InterPro" id="IPR012338">
    <property type="entry name" value="Beta-lactam/transpept-like"/>
</dbReference>
<dbReference type="GO" id="GO:0071555">
    <property type="term" value="P:cell wall organization"/>
    <property type="evidence" value="ECO:0007669"/>
    <property type="project" value="UniProtKB-KW"/>
</dbReference>
<dbReference type="EC" id="3.4.16.4" evidence="4"/>
<dbReference type="PANTHER" id="PTHR21581">
    <property type="entry name" value="D-ALANYL-D-ALANINE CARBOXYPEPTIDASE"/>
    <property type="match status" value="1"/>
</dbReference>
<dbReference type="EMBL" id="CP034348">
    <property type="protein sequence ID" value="QGX98905.1"/>
    <property type="molecule type" value="Genomic_DNA"/>
</dbReference>
<dbReference type="GO" id="GO:0009002">
    <property type="term" value="F:serine-type D-Ala-D-Ala carboxypeptidase activity"/>
    <property type="evidence" value="ECO:0007669"/>
    <property type="project" value="UniProtKB-EC"/>
</dbReference>
<keyword evidence="6" id="KW-0645">Protease</keyword>
<keyword evidence="11" id="KW-0961">Cell wall biogenesis/degradation</keyword>
<keyword evidence="5 18" id="KW-0121">Carboxypeptidase</keyword>
<proteinExistence type="inferred from homology"/>
<evidence type="ECO:0000256" key="9">
    <source>
        <dbReference type="ARBA" id="ARBA00022960"/>
    </source>
</evidence>
<evidence type="ECO:0000259" key="17">
    <source>
        <dbReference type="SMART" id="SM00936"/>
    </source>
</evidence>
<dbReference type="SUPFAM" id="SSF69189">
    <property type="entry name" value="Penicillin-binding protein associated domain"/>
    <property type="match status" value="1"/>
</dbReference>
<organism evidence="18 19">
    <name type="scientific">Roseovarius faecimaris</name>
    <dbReference type="NCBI Taxonomy" id="2494550"/>
    <lineage>
        <taxon>Bacteria</taxon>
        <taxon>Pseudomonadati</taxon>
        <taxon>Pseudomonadota</taxon>
        <taxon>Alphaproteobacteria</taxon>
        <taxon>Rhodobacterales</taxon>
        <taxon>Roseobacteraceae</taxon>
        <taxon>Roseovarius</taxon>
    </lineage>
</organism>
<feature type="binding site" evidence="14">
    <location>
        <position position="222"/>
    </location>
    <ligand>
        <name>substrate</name>
    </ligand>
</feature>
<dbReference type="GO" id="GO:0006508">
    <property type="term" value="P:proteolysis"/>
    <property type="evidence" value="ECO:0007669"/>
    <property type="project" value="UniProtKB-KW"/>
</dbReference>
<reference evidence="19" key="1">
    <citation type="submission" date="2018-12" db="EMBL/GenBank/DDBJ databases">
        <title>Complete genome sequence of Roseovarius sp. MME-070.</title>
        <authorList>
            <person name="Nam Y.-D."/>
            <person name="Kang J."/>
            <person name="Chung W.-H."/>
            <person name="Park Y.S."/>
        </authorList>
    </citation>
    <scope>NUCLEOTIDE SEQUENCE [LARGE SCALE GENOMIC DNA]</scope>
    <source>
        <strain evidence="19">MME-070</strain>
    </source>
</reference>
<keyword evidence="7 16" id="KW-0732">Signal</keyword>
<protein>
    <recommendedName>
        <fullName evidence="4">serine-type D-Ala-D-Ala carboxypeptidase</fullName>
        <ecNumber evidence="4">3.4.16.4</ecNumber>
    </recommendedName>
</protein>
<gene>
    <name evidence="18" type="ORF">EI983_11725</name>
</gene>
<dbReference type="InterPro" id="IPR015956">
    <property type="entry name" value="Peniciliin-bd_prot_C_sf"/>
</dbReference>
<keyword evidence="10" id="KW-0573">Peptidoglycan synthesis</keyword>
<evidence type="ECO:0000256" key="12">
    <source>
        <dbReference type="ARBA" id="ARBA00034000"/>
    </source>
</evidence>
<dbReference type="GO" id="GO:0008360">
    <property type="term" value="P:regulation of cell shape"/>
    <property type="evidence" value="ECO:0007669"/>
    <property type="project" value="UniProtKB-KW"/>
</dbReference>
<dbReference type="SUPFAM" id="SSF56601">
    <property type="entry name" value="beta-lactamase/transpeptidase-like"/>
    <property type="match status" value="1"/>
</dbReference>
<dbReference type="PANTHER" id="PTHR21581:SF6">
    <property type="entry name" value="TRAFFICKING PROTEIN PARTICLE COMPLEX SUBUNIT 12"/>
    <property type="match status" value="1"/>
</dbReference>
<dbReference type="GO" id="GO:0009252">
    <property type="term" value="P:peptidoglycan biosynthetic process"/>
    <property type="evidence" value="ECO:0007669"/>
    <property type="project" value="UniProtKB-UniPathway"/>
</dbReference>
<dbReference type="Pfam" id="PF00768">
    <property type="entry name" value="Peptidase_S11"/>
    <property type="match status" value="1"/>
</dbReference>
<dbReference type="Pfam" id="PF07943">
    <property type="entry name" value="PBP5_C"/>
    <property type="match status" value="1"/>
</dbReference>
<comment type="function">
    <text evidence="1">Removes C-terminal D-alanyl residues from sugar-peptide cell wall precursors.</text>
</comment>
<evidence type="ECO:0000256" key="10">
    <source>
        <dbReference type="ARBA" id="ARBA00022984"/>
    </source>
</evidence>
<feature type="active site" description="Acyl-ester intermediate" evidence="13">
    <location>
        <position position="55"/>
    </location>
</feature>
<feature type="signal peptide" evidence="16">
    <location>
        <begin position="1"/>
        <end position="23"/>
    </location>
</feature>
<name>A0A6I6IQE3_9RHOB</name>
<evidence type="ECO:0000256" key="16">
    <source>
        <dbReference type="SAM" id="SignalP"/>
    </source>
</evidence>
<comment type="pathway">
    <text evidence="2">Cell wall biogenesis; peptidoglycan biosynthesis.</text>
</comment>
<sequence>MTRLLPLLTLVLALCGLTGAADAFETRAKSAFVMDVTTGTVLMQKNADVPLPPASMSKLMTLYVAFEAIRDGRLSMAEKLPVSKHAMSFGGSTMFLDTTDRVTVEDLIRGIIVLSGNDACVVIAEALSPDGTEAGFARYMTQRAQQMGMTNSTFVNASGWPAAGHRMSMRDLALLARHLIEDFPQYYPMFAETEFKFDGRAPQNTQNRNPLLKLGIGADGLKTGHTQEAGFGLVGSALQGDRRVVFVISGLDTAQARAQEAEAIVNWAFRQFTQKELVRSGTEVARARVWMGDAESVGLTVDKDVSSLIPVLASGGIKGEVIYTGPLRAPVMKGDTVGELVFSPEGLPETRVPLVAMEDVLKGGFMPRIRTVSQLLLTRLQQGPEGAL</sequence>
<dbReference type="InterPro" id="IPR001967">
    <property type="entry name" value="Peptidase_S11_N"/>
</dbReference>
<dbReference type="InterPro" id="IPR037167">
    <property type="entry name" value="Peptidase_S11_C_sf"/>
</dbReference>
<dbReference type="KEGG" id="rom:EI983_11725"/>
<feature type="active site" evidence="13">
    <location>
        <position position="115"/>
    </location>
</feature>
<evidence type="ECO:0000256" key="8">
    <source>
        <dbReference type="ARBA" id="ARBA00022801"/>
    </source>
</evidence>
<evidence type="ECO:0000256" key="4">
    <source>
        <dbReference type="ARBA" id="ARBA00012448"/>
    </source>
</evidence>
<dbReference type="InterPro" id="IPR018044">
    <property type="entry name" value="Peptidase_S11"/>
</dbReference>
<keyword evidence="19" id="KW-1185">Reference proteome</keyword>
<dbReference type="SMART" id="SM00936">
    <property type="entry name" value="PBP5_C"/>
    <property type="match status" value="1"/>
</dbReference>
<dbReference type="Proteomes" id="UP000428330">
    <property type="component" value="Chromosome"/>
</dbReference>
<dbReference type="AlphaFoldDB" id="A0A6I6IQE3"/>
<evidence type="ECO:0000256" key="11">
    <source>
        <dbReference type="ARBA" id="ARBA00023316"/>
    </source>
</evidence>
<dbReference type="RefSeq" id="WP_157707587.1">
    <property type="nucleotide sequence ID" value="NZ_CP034348.1"/>
</dbReference>
<keyword evidence="8" id="KW-0378">Hydrolase</keyword>